<dbReference type="AlphaFoldDB" id="A0A495RK40"/>
<organism evidence="4 5">
    <name type="scientific">Orbus hercynius</name>
    <dbReference type="NCBI Taxonomy" id="593135"/>
    <lineage>
        <taxon>Bacteria</taxon>
        <taxon>Pseudomonadati</taxon>
        <taxon>Pseudomonadota</taxon>
        <taxon>Gammaproteobacteria</taxon>
        <taxon>Orbales</taxon>
        <taxon>Orbaceae</taxon>
        <taxon>Orbus</taxon>
    </lineage>
</organism>
<dbReference type="Pfam" id="PF06719">
    <property type="entry name" value="AraC_N"/>
    <property type="match status" value="1"/>
</dbReference>
<dbReference type="RefSeq" id="WP_121144415.1">
    <property type="nucleotide sequence ID" value="NZ_RBWY01000001.1"/>
</dbReference>
<sequence length="305" mass="34636">MIIPLQPELYAINHQLKQLMLIYLTKTTDYTTPIDNLSLFRRDEAQPCSSCFYQPMVSIIVQGSKLSLIGSKQYSYQAGDCLLTAVDVPAINTMTDVSPQSPFLSLALYLDKDIINQLISDFPQLSLIPPQPFEGMLVTKVELGILSAFVRLIQLLATPEHIAALAPLIIKEIHYLLLIGPFGQQLRSINTAGTQSHHIAKTINWLKVHYKQPIVVEELAQQANMALSTFHRHFKYVTTLTPLQYQKKLRLYEARRLMLSENNTANQAGLAVGYESITQFNREYKRLFNAPPHSDIMRVRQVVNR</sequence>
<protein>
    <submittedName>
        <fullName evidence="4">AraC-like DNA-binding protein</fullName>
    </submittedName>
</protein>
<evidence type="ECO:0000313" key="4">
    <source>
        <dbReference type="EMBL" id="RKS87526.1"/>
    </source>
</evidence>
<feature type="domain" description="HTH araC/xylS-type" evidence="3">
    <location>
        <begin position="200"/>
        <end position="298"/>
    </location>
</feature>
<dbReference type="Pfam" id="PF12833">
    <property type="entry name" value="HTH_18"/>
    <property type="match status" value="1"/>
</dbReference>
<accession>A0A495RK40</accession>
<dbReference type="Gene3D" id="1.10.10.60">
    <property type="entry name" value="Homeodomain-like"/>
    <property type="match status" value="1"/>
</dbReference>
<dbReference type="InterPro" id="IPR018060">
    <property type="entry name" value="HTH_AraC"/>
</dbReference>
<reference evidence="4 5" key="1">
    <citation type="submission" date="2018-10" db="EMBL/GenBank/DDBJ databases">
        <title>Genomic Encyclopedia of Type Strains, Phase IV (KMG-IV): sequencing the most valuable type-strain genomes for metagenomic binning, comparative biology and taxonomic classification.</title>
        <authorList>
            <person name="Goeker M."/>
        </authorList>
    </citation>
    <scope>NUCLEOTIDE SEQUENCE [LARGE SCALE GENOMIC DNA]</scope>
    <source>
        <strain evidence="4 5">DSM 22228</strain>
    </source>
</reference>
<keyword evidence="1" id="KW-0805">Transcription regulation</keyword>
<dbReference type="SUPFAM" id="SSF46689">
    <property type="entry name" value="Homeodomain-like"/>
    <property type="match status" value="2"/>
</dbReference>
<dbReference type="GO" id="GO:0043565">
    <property type="term" value="F:sequence-specific DNA binding"/>
    <property type="evidence" value="ECO:0007669"/>
    <property type="project" value="InterPro"/>
</dbReference>
<dbReference type="PROSITE" id="PS01124">
    <property type="entry name" value="HTH_ARAC_FAMILY_2"/>
    <property type="match status" value="1"/>
</dbReference>
<dbReference type="GO" id="GO:0003700">
    <property type="term" value="F:DNA-binding transcription factor activity"/>
    <property type="evidence" value="ECO:0007669"/>
    <property type="project" value="InterPro"/>
</dbReference>
<dbReference type="PANTHER" id="PTHR43436:SF1">
    <property type="entry name" value="TRANSCRIPTIONAL REGULATORY PROTEIN"/>
    <property type="match status" value="1"/>
</dbReference>
<dbReference type="InterPro" id="IPR009594">
    <property type="entry name" value="Tscrpt_reg_HTH_AraC_N"/>
</dbReference>
<dbReference type="PANTHER" id="PTHR43436">
    <property type="entry name" value="ARAC-FAMILY TRANSCRIPTIONAL REGULATOR"/>
    <property type="match status" value="1"/>
</dbReference>
<dbReference type="EMBL" id="RBWY01000001">
    <property type="protein sequence ID" value="RKS87526.1"/>
    <property type="molecule type" value="Genomic_DNA"/>
</dbReference>
<evidence type="ECO:0000259" key="3">
    <source>
        <dbReference type="PROSITE" id="PS01124"/>
    </source>
</evidence>
<dbReference type="SMART" id="SM00342">
    <property type="entry name" value="HTH_ARAC"/>
    <property type="match status" value="1"/>
</dbReference>
<gene>
    <name evidence="4" type="ORF">DES39_0761</name>
</gene>
<dbReference type="Proteomes" id="UP000278542">
    <property type="component" value="Unassembled WGS sequence"/>
</dbReference>
<keyword evidence="5" id="KW-1185">Reference proteome</keyword>
<evidence type="ECO:0000256" key="1">
    <source>
        <dbReference type="ARBA" id="ARBA00023015"/>
    </source>
</evidence>
<comment type="caution">
    <text evidence="4">The sequence shown here is derived from an EMBL/GenBank/DDBJ whole genome shotgun (WGS) entry which is preliminary data.</text>
</comment>
<name>A0A495RK40_9GAMM</name>
<proteinExistence type="predicted"/>
<dbReference type="InterPro" id="IPR009057">
    <property type="entry name" value="Homeodomain-like_sf"/>
</dbReference>
<keyword evidence="2" id="KW-0804">Transcription</keyword>
<evidence type="ECO:0000313" key="5">
    <source>
        <dbReference type="Proteomes" id="UP000278542"/>
    </source>
</evidence>
<dbReference type="OrthoDB" id="34150at2"/>
<evidence type="ECO:0000256" key="2">
    <source>
        <dbReference type="ARBA" id="ARBA00023163"/>
    </source>
</evidence>
<keyword evidence="4" id="KW-0238">DNA-binding</keyword>